<dbReference type="GO" id="GO:0033617">
    <property type="term" value="P:mitochondrial respiratory chain complex IV assembly"/>
    <property type="evidence" value="ECO:0007669"/>
    <property type="project" value="InterPro"/>
</dbReference>
<evidence type="ECO:0000256" key="2">
    <source>
        <dbReference type="SAM" id="MobiDB-lite"/>
    </source>
</evidence>
<reference evidence="4" key="2">
    <citation type="journal article" date="2023" name="Infect Dis Poverty">
        <title>Chromosome-scale genome of the human blood fluke Schistosoma mekongi and its implications for public health.</title>
        <authorList>
            <person name="Zhou M."/>
            <person name="Xu L."/>
            <person name="Xu D."/>
            <person name="Chen W."/>
            <person name="Khan J."/>
            <person name="Hu Y."/>
            <person name="Huang H."/>
            <person name="Wei H."/>
            <person name="Zhang Y."/>
            <person name="Chusongsang P."/>
            <person name="Tanasarnprasert K."/>
            <person name="Hu X."/>
            <person name="Limpanont Y."/>
            <person name="Lv Z."/>
        </authorList>
    </citation>
    <scope>NUCLEOTIDE SEQUENCE</scope>
    <source>
        <strain evidence="4">LV_2022a</strain>
    </source>
</reference>
<keyword evidence="1" id="KW-1015">Disulfide bond</keyword>
<feature type="compositionally biased region" description="Basic and acidic residues" evidence="2">
    <location>
        <begin position="1"/>
        <end position="17"/>
    </location>
</feature>
<evidence type="ECO:0000313" key="4">
    <source>
        <dbReference type="EMBL" id="KAK4472518.1"/>
    </source>
</evidence>
<dbReference type="Pfam" id="PF06747">
    <property type="entry name" value="CHCH"/>
    <property type="match status" value="1"/>
</dbReference>
<evidence type="ECO:0000313" key="5">
    <source>
        <dbReference type="Proteomes" id="UP001292079"/>
    </source>
</evidence>
<comment type="caution">
    <text evidence="4">The sequence shown here is derived from an EMBL/GenBank/DDBJ whole genome shotgun (WGS) entry which is preliminary data.</text>
</comment>
<dbReference type="InterPro" id="IPR009069">
    <property type="entry name" value="Cys_alpha_HP_mot_SF"/>
</dbReference>
<dbReference type="PROSITE" id="PS51808">
    <property type="entry name" value="CHCH"/>
    <property type="match status" value="1"/>
</dbReference>
<dbReference type="PANTHER" id="PTHR13639:SF2">
    <property type="entry name" value="CYTOCHROME C OXIDASE ASSEMBLY FACTOR 4 HOMOLOG, MITOCHONDRIAL"/>
    <property type="match status" value="1"/>
</dbReference>
<evidence type="ECO:0000256" key="1">
    <source>
        <dbReference type="ARBA" id="ARBA00023157"/>
    </source>
</evidence>
<organism evidence="4 5">
    <name type="scientific">Schistosoma mekongi</name>
    <name type="common">Parasitic worm</name>
    <dbReference type="NCBI Taxonomy" id="38744"/>
    <lineage>
        <taxon>Eukaryota</taxon>
        <taxon>Metazoa</taxon>
        <taxon>Spiralia</taxon>
        <taxon>Lophotrochozoa</taxon>
        <taxon>Platyhelminthes</taxon>
        <taxon>Trematoda</taxon>
        <taxon>Digenea</taxon>
        <taxon>Strigeidida</taxon>
        <taxon>Schistosomatoidea</taxon>
        <taxon>Schistosomatidae</taxon>
        <taxon>Schistosoma</taxon>
    </lineage>
</organism>
<gene>
    <name evidence="4" type="ORF">MN116_003763</name>
</gene>
<dbReference type="SUPFAM" id="SSF47072">
    <property type="entry name" value="Cysteine alpha-hairpin motif"/>
    <property type="match status" value="1"/>
</dbReference>
<dbReference type="EMBL" id="JALJAT010000002">
    <property type="protein sequence ID" value="KAK4472518.1"/>
    <property type="molecule type" value="Genomic_DNA"/>
</dbReference>
<evidence type="ECO:0000259" key="3">
    <source>
        <dbReference type="Pfam" id="PF06747"/>
    </source>
</evidence>
<dbReference type="AlphaFoldDB" id="A0AAE1ZEP0"/>
<proteinExistence type="predicted"/>
<accession>A0AAE1ZEP0</accession>
<feature type="non-terminal residue" evidence="4">
    <location>
        <position position="1"/>
    </location>
</feature>
<sequence length="79" mass="9144">NLVFMNHHDYSTPRDRSTGNTSIDGNDEDPVVSMISRTGCLGEHNAILDCMDENKDWRYCQDLVKKFKDCMNKYKKAVK</sequence>
<dbReference type="InterPro" id="IPR039870">
    <property type="entry name" value="Coa4-like"/>
</dbReference>
<dbReference type="Proteomes" id="UP001292079">
    <property type="component" value="Unassembled WGS sequence"/>
</dbReference>
<keyword evidence="5" id="KW-1185">Reference proteome</keyword>
<feature type="region of interest" description="Disordered" evidence="2">
    <location>
        <begin position="1"/>
        <end position="29"/>
    </location>
</feature>
<protein>
    <recommendedName>
        <fullName evidence="3">CHCH domain-containing protein</fullName>
    </recommendedName>
</protein>
<dbReference type="GO" id="GO:0005758">
    <property type="term" value="C:mitochondrial intermembrane space"/>
    <property type="evidence" value="ECO:0007669"/>
    <property type="project" value="InterPro"/>
</dbReference>
<feature type="domain" description="CHCH" evidence="3">
    <location>
        <begin position="40"/>
        <end position="73"/>
    </location>
</feature>
<dbReference type="PANTHER" id="PTHR13639">
    <property type="entry name" value="CYTOCHROME C OXIDASE ASSEMBLY FACTOR 4 HOMOLOG, MITOCHONDRIAL"/>
    <property type="match status" value="1"/>
</dbReference>
<name>A0AAE1ZEP0_SCHME</name>
<dbReference type="InterPro" id="IPR010625">
    <property type="entry name" value="CHCH"/>
</dbReference>
<reference evidence="4" key="1">
    <citation type="submission" date="2022-04" db="EMBL/GenBank/DDBJ databases">
        <authorList>
            <person name="Xu L."/>
            <person name="Lv Z."/>
        </authorList>
    </citation>
    <scope>NUCLEOTIDE SEQUENCE</scope>
    <source>
        <strain evidence="4">LV_2022a</strain>
    </source>
</reference>